<reference evidence="1" key="1">
    <citation type="submission" date="2018-07" db="EMBL/GenBank/DDBJ databases">
        <title>Genome assembly of strain Ka43.</title>
        <authorList>
            <person name="Kukolya J."/>
            <person name="Nagy I."/>
            <person name="Horvath B."/>
            <person name="Toth A."/>
        </authorList>
    </citation>
    <scope>NUCLEOTIDE SEQUENCE</scope>
    <source>
        <strain evidence="1">KB43</strain>
    </source>
</reference>
<dbReference type="RefSeq" id="WP_193907455.1">
    <property type="nucleotide sequence ID" value="NZ_PRDL01000001.1"/>
</dbReference>
<gene>
    <name evidence="1" type="ORF">C4F51_04305</name>
</gene>
<evidence type="ECO:0000313" key="2">
    <source>
        <dbReference type="Proteomes" id="UP000652567"/>
    </source>
</evidence>
<comment type="caution">
    <text evidence="1">The sequence shown here is derived from an EMBL/GenBank/DDBJ whole genome shotgun (WGS) entry which is preliminary data.</text>
</comment>
<name>A0A928V396_9GAMM</name>
<dbReference type="Proteomes" id="UP000652567">
    <property type="component" value="Unassembled WGS sequence"/>
</dbReference>
<dbReference type="AlphaFoldDB" id="A0A928V396"/>
<organism evidence="1 2">
    <name type="scientific">Cellvibrio polysaccharolyticus</name>
    <dbReference type="NCBI Taxonomy" id="2082724"/>
    <lineage>
        <taxon>Bacteria</taxon>
        <taxon>Pseudomonadati</taxon>
        <taxon>Pseudomonadota</taxon>
        <taxon>Gammaproteobacteria</taxon>
        <taxon>Cellvibrionales</taxon>
        <taxon>Cellvibrionaceae</taxon>
        <taxon>Cellvibrio</taxon>
    </lineage>
</organism>
<accession>A0A928V396</accession>
<evidence type="ECO:0000313" key="1">
    <source>
        <dbReference type="EMBL" id="MBE8716405.1"/>
    </source>
</evidence>
<proteinExistence type="predicted"/>
<protein>
    <submittedName>
        <fullName evidence="1">Uncharacterized protein</fullName>
    </submittedName>
</protein>
<dbReference type="EMBL" id="PRDL01000001">
    <property type="protein sequence ID" value="MBE8716405.1"/>
    <property type="molecule type" value="Genomic_DNA"/>
</dbReference>
<keyword evidence="2" id="KW-1185">Reference proteome</keyword>
<sequence length="104" mass="11953">MKSALTFYWQAATGTLPTRVVIINGRSLQKPDFLAIAGKHSIHYPGDKRPIPRIEEAIFKSEECKEYRGREKTGEIQWQDLKNYEQLYAGENSGQQQPLVNICR</sequence>